<reference evidence="1" key="1">
    <citation type="submission" date="2023-05" db="EMBL/GenBank/DDBJ databases">
        <title>Nepenthes gracilis genome sequencing.</title>
        <authorList>
            <person name="Fukushima K."/>
        </authorList>
    </citation>
    <scope>NUCLEOTIDE SEQUENCE</scope>
    <source>
        <strain evidence="1">SING2019-196</strain>
    </source>
</reference>
<dbReference type="EMBL" id="BSYO01000008">
    <property type="protein sequence ID" value="GMH08308.1"/>
    <property type="molecule type" value="Genomic_DNA"/>
</dbReference>
<dbReference type="Proteomes" id="UP001279734">
    <property type="component" value="Unassembled WGS sequence"/>
</dbReference>
<keyword evidence="2" id="KW-1185">Reference proteome</keyword>
<gene>
    <name evidence="1" type="ORF">Nepgr_010148</name>
</gene>
<proteinExistence type="predicted"/>
<dbReference type="PANTHER" id="PTHR21567:SF65">
    <property type="entry name" value="ARM REPEAT SUPERFAMILY PROTEIN"/>
    <property type="match status" value="1"/>
</dbReference>
<dbReference type="SUPFAM" id="SSF48371">
    <property type="entry name" value="ARM repeat"/>
    <property type="match status" value="1"/>
</dbReference>
<name>A0AAD3XKS5_NEPGR</name>
<evidence type="ECO:0000313" key="2">
    <source>
        <dbReference type="Proteomes" id="UP001279734"/>
    </source>
</evidence>
<dbReference type="GO" id="GO:0008017">
    <property type="term" value="F:microtubule binding"/>
    <property type="evidence" value="ECO:0007669"/>
    <property type="project" value="TreeGrafter"/>
</dbReference>
<dbReference type="GO" id="GO:0000226">
    <property type="term" value="P:microtubule cytoskeleton organization"/>
    <property type="evidence" value="ECO:0007669"/>
    <property type="project" value="TreeGrafter"/>
</dbReference>
<evidence type="ECO:0008006" key="3">
    <source>
        <dbReference type="Google" id="ProtNLM"/>
    </source>
</evidence>
<dbReference type="AlphaFoldDB" id="A0AAD3XKS5"/>
<organism evidence="1 2">
    <name type="scientific">Nepenthes gracilis</name>
    <name type="common">Slender pitcher plant</name>
    <dbReference type="NCBI Taxonomy" id="150966"/>
    <lineage>
        <taxon>Eukaryota</taxon>
        <taxon>Viridiplantae</taxon>
        <taxon>Streptophyta</taxon>
        <taxon>Embryophyta</taxon>
        <taxon>Tracheophyta</taxon>
        <taxon>Spermatophyta</taxon>
        <taxon>Magnoliopsida</taxon>
        <taxon>eudicotyledons</taxon>
        <taxon>Gunneridae</taxon>
        <taxon>Pentapetalae</taxon>
        <taxon>Caryophyllales</taxon>
        <taxon>Nepenthaceae</taxon>
        <taxon>Nepenthes</taxon>
    </lineage>
</organism>
<dbReference type="InterPro" id="IPR011989">
    <property type="entry name" value="ARM-like"/>
</dbReference>
<dbReference type="PANTHER" id="PTHR21567">
    <property type="entry name" value="CLASP"/>
    <property type="match status" value="1"/>
</dbReference>
<dbReference type="InterPro" id="IPR016024">
    <property type="entry name" value="ARM-type_fold"/>
</dbReference>
<dbReference type="GO" id="GO:0005881">
    <property type="term" value="C:cytoplasmic microtubule"/>
    <property type="evidence" value="ECO:0007669"/>
    <property type="project" value="TreeGrafter"/>
</dbReference>
<protein>
    <recommendedName>
        <fullName evidence="3">TOG domain-containing protein</fullName>
    </recommendedName>
</protein>
<dbReference type="Gene3D" id="1.25.10.10">
    <property type="entry name" value="Leucine-rich Repeat Variant"/>
    <property type="match status" value="1"/>
</dbReference>
<comment type="caution">
    <text evidence="1">The sequence shown here is derived from an EMBL/GenBank/DDBJ whole genome shotgun (WGS) entry which is preliminary data.</text>
</comment>
<sequence length="222" mass="24733">MALRPIDNALPIITDRDRAKKLVKIPVRIHNKPSDLGANNENGDQLPPNADATIDYISSADLKPIKDPEGSIQLLQLLLKASQDKRFVCEEADKALKAMAWSMTPIPLLSKLKACVSHPNLKVRAKAAILISDCVSKMRAEELNEFGSVWLVQKAAELLNDRLPEAREAARSIVMTLYQSFAGGHEEEDTRKLQQQEAWQNFCQSNLPALHAQSLLKFTITQ</sequence>
<evidence type="ECO:0000313" key="1">
    <source>
        <dbReference type="EMBL" id="GMH08308.1"/>
    </source>
</evidence>
<accession>A0AAD3XKS5</accession>